<evidence type="ECO:0000313" key="2">
    <source>
        <dbReference type="EMBL" id="MCW1885833.1"/>
    </source>
</evidence>
<name>A0ABT3FQH8_9BACT</name>
<evidence type="ECO:0000256" key="1">
    <source>
        <dbReference type="SAM" id="Phobius"/>
    </source>
</evidence>
<dbReference type="RefSeq" id="WP_264501790.1">
    <property type="nucleotide sequence ID" value="NZ_JAPDDS010000007.1"/>
</dbReference>
<gene>
    <name evidence="2" type="ORF">OKA04_13920</name>
</gene>
<keyword evidence="1" id="KW-0812">Transmembrane</keyword>
<evidence type="ECO:0008006" key="4">
    <source>
        <dbReference type="Google" id="ProtNLM"/>
    </source>
</evidence>
<keyword evidence="3" id="KW-1185">Reference proteome</keyword>
<feature type="transmembrane region" description="Helical" evidence="1">
    <location>
        <begin position="6"/>
        <end position="25"/>
    </location>
</feature>
<sequence>MGLTPIALLFTLFNLPILIAQWIGVLNLRRKREGASWILMLTGTIIGSLTPLLPILRLILSGLSVRIPNLGEWFIFLPAMVGILGSMLFFVGFAMHALRISRGNDRAAELEQLAAAMAQEIDRLKAERGTP</sequence>
<dbReference type="Proteomes" id="UP001207930">
    <property type="component" value="Unassembled WGS sequence"/>
</dbReference>
<protein>
    <recommendedName>
        <fullName evidence="4">DUF2304 domain-containing protein</fullName>
    </recommendedName>
</protein>
<reference evidence="2 3" key="1">
    <citation type="submission" date="2022-10" db="EMBL/GenBank/DDBJ databases">
        <title>Luteolibacter flavescens strain MCCC 1K03193, whole genome shotgun sequencing project.</title>
        <authorList>
            <person name="Zhao G."/>
            <person name="Shen L."/>
        </authorList>
    </citation>
    <scope>NUCLEOTIDE SEQUENCE [LARGE SCALE GENOMIC DNA]</scope>
    <source>
        <strain evidence="2 3">MCCC 1K03193</strain>
    </source>
</reference>
<evidence type="ECO:0000313" key="3">
    <source>
        <dbReference type="Proteomes" id="UP001207930"/>
    </source>
</evidence>
<dbReference type="EMBL" id="JAPDDS010000007">
    <property type="protein sequence ID" value="MCW1885833.1"/>
    <property type="molecule type" value="Genomic_DNA"/>
</dbReference>
<feature type="transmembrane region" description="Helical" evidence="1">
    <location>
        <begin position="73"/>
        <end position="98"/>
    </location>
</feature>
<feature type="transmembrane region" description="Helical" evidence="1">
    <location>
        <begin position="37"/>
        <end position="61"/>
    </location>
</feature>
<comment type="caution">
    <text evidence="2">The sequence shown here is derived from an EMBL/GenBank/DDBJ whole genome shotgun (WGS) entry which is preliminary data.</text>
</comment>
<accession>A0ABT3FQH8</accession>
<keyword evidence="1" id="KW-1133">Transmembrane helix</keyword>
<organism evidence="2 3">
    <name type="scientific">Luteolibacter flavescens</name>
    <dbReference type="NCBI Taxonomy" id="1859460"/>
    <lineage>
        <taxon>Bacteria</taxon>
        <taxon>Pseudomonadati</taxon>
        <taxon>Verrucomicrobiota</taxon>
        <taxon>Verrucomicrobiia</taxon>
        <taxon>Verrucomicrobiales</taxon>
        <taxon>Verrucomicrobiaceae</taxon>
        <taxon>Luteolibacter</taxon>
    </lineage>
</organism>
<keyword evidence="1" id="KW-0472">Membrane</keyword>
<proteinExistence type="predicted"/>